<proteinExistence type="predicted"/>
<dbReference type="Pfam" id="PF02713">
    <property type="entry name" value="DUF220"/>
    <property type="match status" value="2"/>
</dbReference>
<evidence type="ECO:0000313" key="4">
    <source>
        <dbReference type="Proteomes" id="UP000030689"/>
    </source>
</evidence>
<keyword evidence="4" id="KW-1185">Reference proteome</keyword>
<feature type="region of interest" description="Disordered" evidence="1">
    <location>
        <begin position="165"/>
        <end position="184"/>
    </location>
</feature>
<evidence type="ECO:0000256" key="1">
    <source>
        <dbReference type="SAM" id="MobiDB-lite"/>
    </source>
</evidence>
<reference evidence="3 4" key="1">
    <citation type="journal article" date="2013" name="Front. Plant Sci.">
        <title>The Reference Genome of the Halophytic Plant Eutrema salsugineum.</title>
        <authorList>
            <person name="Yang R."/>
            <person name="Jarvis D.E."/>
            <person name="Chen H."/>
            <person name="Beilstein M.A."/>
            <person name="Grimwood J."/>
            <person name="Jenkins J."/>
            <person name="Shu S."/>
            <person name="Prochnik S."/>
            <person name="Xin M."/>
            <person name="Ma C."/>
            <person name="Schmutz J."/>
            <person name="Wing R.A."/>
            <person name="Mitchell-Olds T."/>
            <person name="Schumaker K.S."/>
            <person name="Wang X."/>
        </authorList>
    </citation>
    <scope>NUCLEOTIDE SEQUENCE [LARGE SCALE GENOMIC DNA]</scope>
</reference>
<feature type="domain" description="DUF220" evidence="2">
    <location>
        <begin position="297"/>
        <end position="369"/>
    </location>
</feature>
<dbReference type="InterPro" id="IPR003863">
    <property type="entry name" value="DUF220"/>
</dbReference>
<name>V4KWK5_EUTSA</name>
<feature type="domain" description="DUF220" evidence="2">
    <location>
        <begin position="106"/>
        <end position="178"/>
    </location>
</feature>
<dbReference type="EMBL" id="KI517683">
    <property type="protein sequence ID" value="ESQ34422.1"/>
    <property type="molecule type" value="Genomic_DNA"/>
</dbReference>
<dbReference type="AlphaFoldDB" id="V4KWK5"/>
<dbReference type="PANTHER" id="PTHR31385">
    <property type="entry name" value="PUTATIVE (DUF220)-RELATED"/>
    <property type="match status" value="1"/>
</dbReference>
<dbReference type="STRING" id="72664.V4KWK5"/>
<accession>V4KWK5</accession>
<evidence type="ECO:0000313" key="3">
    <source>
        <dbReference type="EMBL" id="ESQ34422.1"/>
    </source>
</evidence>
<dbReference type="KEGG" id="eus:EUTSA_v10009760mg"/>
<organism evidence="3 4">
    <name type="scientific">Eutrema salsugineum</name>
    <name type="common">Saltwater cress</name>
    <name type="synonym">Sisymbrium salsugineum</name>
    <dbReference type="NCBI Taxonomy" id="72664"/>
    <lineage>
        <taxon>Eukaryota</taxon>
        <taxon>Viridiplantae</taxon>
        <taxon>Streptophyta</taxon>
        <taxon>Embryophyta</taxon>
        <taxon>Tracheophyta</taxon>
        <taxon>Spermatophyta</taxon>
        <taxon>Magnoliopsida</taxon>
        <taxon>eudicotyledons</taxon>
        <taxon>Gunneridae</taxon>
        <taxon>Pentapetalae</taxon>
        <taxon>rosids</taxon>
        <taxon>malvids</taxon>
        <taxon>Brassicales</taxon>
        <taxon>Brassicaceae</taxon>
        <taxon>Eutremeae</taxon>
        <taxon>Eutrema</taxon>
    </lineage>
</organism>
<feature type="compositionally biased region" description="Basic and acidic residues" evidence="1">
    <location>
        <begin position="19"/>
        <end position="48"/>
    </location>
</feature>
<feature type="region of interest" description="Disordered" evidence="1">
    <location>
        <begin position="1"/>
        <end position="48"/>
    </location>
</feature>
<protein>
    <recommendedName>
        <fullName evidence="2">DUF220 domain-containing protein</fullName>
    </recommendedName>
</protein>
<dbReference type="PANTHER" id="PTHR31385:SF2">
    <property type="entry name" value="DUF220 DOMAIN-CONTAINING PROTEIN-RELATED"/>
    <property type="match status" value="1"/>
</dbReference>
<evidence type="ECO:0000259" key="2">
    <source>
        <dbReference type="Pfam" id="PF02713"/>
    </source>
</evidence>
<dbReference type="eggNOG" id="ENOG502QUTS">
    <property type="taxonomic scope" value="Eukaryota"/>
</dbReference>
<dbReference type="Gramene" id="ESQ34422">
    <property type="protein sequence ID" value="ESQ34422"/>
    <property type="gene ID" value="EUTSA_v10009760mg"/>
</dbReference>
<gene>
    <name evidence="3" type="ORF">EUTSA_v10009760mg</name>
</gene>
<dbReference type="Proteomes" id="UP000030689">
    <property type="component" value="Unassembled WGS sequence"/>
</dbReference>
<sequence length="420" mass="48360">MGVFPGFGGWINQNTQRPLKAESTRSENVKSTSKSEKDSNNQELYYDKDEQLRQGKLWKDAEKKHPWYDAPPRVKENKSRKVLKKDGPREIAETKKAVAMNFLWWSGSIPITLIVDENKKDLTAKYKKEKMMFMKVFEGSYKVEPLYVDSERLCMHMKPKSKEEYRKCSGGQGKIASKAESNDPGPDHVWAVDPKYFDVAEAQKEALLWRAEEEKHPWYDAPAKVKVKTKNGLCHMNMQFTIGLPPEAVYEMFTNPNNLPFFREDEAGRQLLVFKKDGPRQTTEVEKALTWNFLWWSGAIPIHLIIDENHKTLTAKYKTKNLMLMKTLEGSWKVEPDFVDQERLCKSKLPESREEYKRCSGGKGKVGSKVTMEQIFQPSSLLNLPPVSWFIRGITIKTTKALLEDLRKAGATFRGVPLGK</sequence>